<dbReference type="GO" id="GO:0008305">
    <property type="term" value="C:integrin complex"/>
    <property type="evidence" value="ECO:0007669"/>
    <property type="project" value="InterPro"/>
</dbReference>
<dbReference type="RefSeq" id="WP_090173029.1">
    <property type="nucleotide sequence ID" value="NZ_FOFB01000037.1"/>
</dbReference>
<dbReference type="NCBIfam" id="TIGR04183">
    <property type="entry name" value="Por_Secre_tail"/>
    <property type="match status" value="1"/>
</dbReference>
<dbReference type="InterPro" id="IPR013517">
    <property type="entry name" value="FG-GAP"/>
</dbReference>
<evidence type="ECO:0000256" key="3">
    <source>
        <dbReference type="ARBA" id="ARBA00023180"/>
    </source>
</evidence>
<dbReference type="PRINTS" id="PR01185">
    <property type="entry name" value="INTEGRINA"/>
</dbReference>
<keyword evidence="2" id="KW-0677">Repeat</keyword>
<dbReference type="PANTHER" id="PTHR23220:SF122">
    <property type="entry name" value="INTEGRIN ALPHA-PS1"/>
    <property type="match status" value="1"/>
</dbReference>
<keyword evidence="1 4" id="KW-0732">Signal</keyword>
<dbReference type="OrthoDB" id="1652165at2"/>
<dbReference type="SMART" id="SM00191">
    <property type="entry name" value="Int_alpha"/>
    <property type="match status" value="5"/>
</dbReference>
<feature type="domain" description="Secretion system C-terminal sorting" evidence="5">
    <location>
        <begin position="529"/>
        <end position="593"/>
    </location>
</feature>
<dbReference type="InterPro" id="IPR026444">
    <property type="entry name" value="Secre_tail"/>
</dbReference>
<evidence type="ECO:0000256" key="1">
    <source>
        <dbReference type="ARBA" id="ARBA00022729"/>
    </source>
</evidence>
<protein>
    <submittedName>
        <fullName evidence="6">Por secretion system C-terminal sorting domain-containing protein</fullName>
    </submittedName>
</protein>
<dbReference type="PANTHER" id="PTHR23220">
    <property type="entry name" value="INTEGRIN ALPHA"/>
    <property type="match status" value="1"/>
</dbReference>
<evidence type="ECO:0000256" key="2">
    <source>
        <dbReference type="ARBA" id="ARBA00022737"/>
    </source>
</evidence>
<dbReference type="Gene3D" id="2.130.10.130">
    <property type="entry name" value="Integrin alpha, N-terminal"/>
    <property type="match status" value="3"/>
</dbReference>
<evidence type="ECO:0000313" key="7">
    <source>
        <dbReference type="Proteomes" id="UP000199021"/>
    </source>
</evidence>
<gene>
    <name evidence="6" type="ORF">SAMN05444359_13714</name>
</gene>
<evidence type="ECO:0000256" key="4">
    <source>
        <dbReference type="SAM" id="SignalP"/>
    </source>
</evidence>
<dbReference type="InterPro" id="IPR000413">
    <property type="entry name" value="Integrin_alpha"/>
</dbReference>
<keyword evidence="7" id="KW-1185">Reference proteome</keyword>
<organism evidence="6 7">
    <name type="scientific">Neolewinella agarilytica</name>
    <dbReference type="NCBI Taxonomy" id="478744"/>
    <lineage>
        <taxon>Bacteria</taxon>
        <taxon>Pseudomonadati</taxon>
        <taxon>Bacteroidota</taxon>
        <taxon>Saprospiria</taxon>
        <taxon>Saprospirales</taxon>
        <taxon>Lewinellaceae</taxon>
        <taxon>Neolewinella</taxon>
    </lineage>
</organism>
<dbReference type="PROSITE" id="PS51470">
    <property type="entry name" value="FG_GAP"/>
    <property type="match status" value="1"/>
</dbReference>
<dbReference type="InterPro" id="IPR028994">
    <property type="entry name" value="Integrin_alpha_N"/>
</dbReference>
<feature type="signal peptide" evidence="4">
    <location>
        <begin position="1"/>
        <end position="23"/>
    </location>
</feature>
<accession>A0A1H9NIU6</accession>
<dbReference type="EMBL" id="FOFB01000037">
    <property type="protein sequence ID" value="SER35589.1"/>
    <property type="molecule type" value="Genomic_DNA"/>
</dbReference>
<keyword evidence="3" id="KW-0325">Glycoprotein</keyword>
<dbReference type="AlphaFoldDB" id="A0A1H9NIU6"/>
<dbReference type="SUPFAM" id="SSF69318">
    <property type="entry name" value="Integrin alpha N-terminal domain"/>
    <property type="match status" value="2"/>
</dbReference>
<sequence length="603" mass="64263">MTKRTTQLYLLLTILAVSNFSHAQVSTQFGPDGYVRIEEGSGGFVADLDAGDRFSRDHDVIGDVNGDGILDIIIGARSDDDGETDAGAAYIVFMNNDGTVQDNQKISMLEGGFNETLVSGNFFGYGVAGIGDYNDDDIPDVAMSAPSSANRALYIVHLNRDGTVQSFVKNEGIIAQGLSAIGDLNKDGKIDLVACNPNSNTGGTNRGSIDILFFDEDSEVMPNSTVTIGSDTGGFGEGLLNNDRFGGREVAMLGDIDDDGTEEMAVGAFMSDGGKGAVWILSLDPDNFNVVSKLKITEGLNGFEDILTTGANPNGTAGAQFGHAMCAAGDLNGDGTIDLITGANQQGLGDLYILYLNADKTVKTYTKVDEVEGGFDLIFDAGDEERFSRSLSFVGDLRGDGTIAVNVGGGVGPGGTGTMYLLFFKPCGFTQEPGFNHWNRGNTLFTNWSHPDQMLTSDSLTFEQCTFKAFETDAAYMTYNFNDGRCICKDSTAVLTVSTELSTAFTNECFSGLVSTGNGNPGFENNAFVYPNPTRDELMFETTHTSFGEEDRLQVYSILGRQLFSAGLTSQRTVIDLSSYPPGAYVLVASISGVSKAFKVLKE</sequence>
<dbReference type="Proteomes" id="UP000199021">
    <property type="component" value="Unassembled WGS sequence"/>
</dbReference>
<evidence type="ECO:0000259" key="5">
    <source>
        <dbReference type="Pfam" id="PF18962"/>
    </source>
</evidence>
<reference evidence="7" key="1">
    <citation type="submission" date="2016-10" db="EMBL/GenBank/DDBJ databases">
        <authorList>
            <person name="Varghese N."/>
            <person name="Submissions S."/>
        </authorList>
    </citation>
    <scope>NUCLEOTIDE SEQUENCE [LARGE SCALE GENOMIC DNA]</scope>
    <source>
        <strain evidence="7">DSM 24740</strain>
    </source>
</reference>
<feature type="chain" id="PRO_5011514542" evidence="4">
    <location>
        <begin position="24"/>
        <end position="603"/>
    </location>
</feature>
<proteinExistence type="predicted"/>
<dbReference type="GO" id="GO:0009897">
    <property type="term" value="C:external side of plasma membrane"/>
    <property type="evidence" value="ECO:0007669"/>
    <property type="project" value="TreeGrafter"/>
</dbReference>
<dbReference type="InterPro" id="IPR013519">
    <property type="entry name" value="Int_alpha_beta-p"/>
</dbReference>
<dbReference type="GO" id="GO:0007229">
    <property type="term" value="P:integrin-mediated signaling pathway"/>
    <property type="evidence" value="ECO:0007669"/>
    <property type="project" value="TreeGrafter"/>
</dbReference>
<dbReference type="GO" id="GO:0098609">
    <property type="term" value="P:cell-cell adhesion"/>
    <property type="evidence" value="ECO:0007669"/>
    <property type="project" value="TreeGrafter"/>
</dbReference>
<dbReference type="GO" id="GO:0005178">
    <property type="term" value="F:integrin binding"/>
    <property type="evidence" value="ECO:0007669"/>
    <property type="project" value="TreeGrafter"/>
</dbReference>
<dbReference type="GO" id="GO:0033627">
    <property type="term" value="P:cell adhesion mediated by integrin"/>
    <property type="evidence" value="ECO:0007669"/>
    <property type="project" value="TreeGrafter"/>
</dbReference>
<dbReference type="Pfam" id="PF01839">
    <property type="entry name" value="FG-GAP"/>
    <property type="match status" value="1"/>
</dbReference>
<dbReference type="GO" id="GO:0007160">
    <property type="term" value="P:cell-matrix adhesion"/>
    <property type="evidence" value="ECO:0007669"/>
    <property type="project" value="TreeGrafter"/>
</dbReference>
<evidence type="ECO:0000313" key="6">
    <source>
        <dbReference type="EMBL" id="SER35589.1"/>
    </source>
</evidence>
<name>A0A1H9NIU6_9BACT</name>
<dbReference type="InParanoid" id="A0A1H9NIU6"/>
<dbReference type="Pfam" id="PF18962">
    <property type="entry name" value="Por_Secre_tail"/>
    <property type="match status" value="1"/>
</dbReference>
<dbReference type="STRING" id="478744.SAMN05444359_13714"/>